<dbReference type="Proteomes" id="UP000530234">
    <property type="component" value="Unassembled WGS sequence"/>
</dbReference>
<dbReference type="InterPro" id="IPR013901">
    <property type="entry name" value="Anthrone_oxy"/>
</dbReference>
<organism evidence="2 3">
    <name type="scientific">Streptomyces calidiresistens</name>
    <dbReference type="NCBI Taxonomy" id="1485586"/>
    <lineage>
        <taxon>Bacteria</taxon>
        <taxon>Bacillati</taxon>
        <taxon>Actinomycetota</taxon>
        <taxon>Actinomycetes</taxon>
        <taxon>Kitasatosporales</taxon>
        <taxon>Streptomycetaceae</taxon>
        <taxon>Streptomyces</taxon>
    </lineage>
</organism>
<dbReference type="RefSeq" id="WP_182663309.1">
    <property type="nucleotide sequence ID" value="NZ_VKHS01000226.1"/>
</dbReference>
<feature type="transmembrane region" description="Helical" evidence="1">
    <location>
        <begin position="128"/>
        <end position="147"/>
    </location>
</feature>
<feature type="transmembrane region" description="Helical" evidence="1">
    <location>
        <begin position="54"/>
        <end position="73"/>
    </location>
</feature>
<feature type="transmembrane region" description="Helical" evidence="1">
    <location>
        <begin position="6"/>
        <end position="33"/>
    </location>
</feature>
<keyword evidence="3" id="KW-1185">Reference proteome</keyword>
<keyword evidence="1" id="KW-0812">Transmembrane</keyword>
<evidence type="ECO:0000313" key="2">
    <source>
        <dbReference type="EMBL" id="MBB0230140.1"/>
    </source>
</evidence>
<proteinExistence type="predicted"/>
<gene>
    <name evidence="2" type="ORF">FOE67_11585</name>
</gene>
<dbReference type="EMBL" id="VKHS01000226">
    <property type="protein sequence ID" value="MBB0230140.1"/>
    <property type="molecule type" value="Genomic_DNA"/>
</dbReference>
<reference evidence="3" key="1">
    <citation type="submission" date="2019-10" db="EMBL/GenBank/DDBJ databases">
        <title>Streptomyces sp. nov., a novel actinobacterium isolated from alkaline environment.</title>
        <authorList>
            <person name="Golinska P."/>
        </authorList>
    </citation>
    <scope>NUCLEOTIDE SEQUENCE [LARGE SCALE GENOMIC DNA]</scope>
    <source>
        <strain evidence="3">DSM 42108</strain>
    </source>
</reference>
<evidence type="ECO:0000313" key="3">
    <source>
        <dbReference type="Proteomes" id="UP000530234"/>
    </source>
</evidence>
<keyword evidence="1" id="KW-0472">Membrane</keyword>
<evidence type="ECO:0000256" key="1">
    <source>
        <dbReference type="SAM" id="Phobius"/>
    </source>
</evidence>
<protein>
    <submittedName>
        <fullName evidence="2">DUF1772 domain-containing protein</fullName>
    </submittedName>
</protein>
<accession>A0A7W3T391</accession>
<dbReference type="Pfam" id="PF08592">
    <property type="entry name" value="Anthrone_oxy"/>
    <property type="match status" value="1"/>
</dbReference>
<name>A0A7W3T391_9ACTN</name>
<comment type="caution">
    <text evidence="2">The sequence shown here is derived from an EMBL/GenBank/DDBJ whole genome shotgun (WGS) entry which is preliminary data.</text>
</comment>
<sequence length="148" mass="15672">MLPEVLSGAVVIGVGTITGIFVAVAVSVAPAMAVMERGEYLRAHALLGKGYHPLMPILVNTVMLCGFALAFLTEPPSRFLFLAGSLLLIGVQAVSHLGNVPINRSLGALEAEGAWRDPRPRWRAWHHLRTGLAALALLLDTAAVLMAS</sequence>
<dbReference type="AlphaFoldDB" id="A0A7W3T391"/>
<feature type="transmembrane region" description="Helical" evidence="1">
    <location>
        <begin position="79"/>
        <end position="97"/>
    </location>
</feature>
<keyword evidence="1" id="KW-1133">Transmembrane helix</keyword>